<comment type="caution">
    <text evidence="2">The sequence shown here is derived from an EMBL/GenBank/DDBJ whole genome shotgun (WGS) entry which is preliminary data.</text>
</comment>
<protein>
    <submittedName>
        <fullName evidence="2">DUF2516 domain-containing protein</fullName>
    </submittedName>
</protein>
<dbReference type="EMBL" id="NTGA01000007">
    <property type="protein sequence ID" value="PAY24215.1"/>
    <property type="molecule type" value="Genomic_DNA"/>
</dbReference>
<reference evidence="3" key="1">
    <citation type="submission" date="2017-09" db="EMBL/GenBank/DDBJ databases">
        <authorList>
            <person name="Zhang Y."/>
            <person name="Huang X."/>
            <person name="Liu J."/>
            <person name="Lu L."/>
            <person name="Peng K."/>
        </authorList>
    </citation>
    <scope>NUCLEOTIDE SEQUENCE [LARGE SCALE GENOMIC DNA]</scope>
    <source>
        <strain evidence="3">S-XJ-1</strain>
    </source>
</reference>
<feature type="transmembrane region" description="Helical" evidence="1">
    <location>
        <begin position="44"/>
        <end position="77"/>
    </location>
</feature>
<dbReference type="InterPro" id="IPR019662">
    <property type="entry name" value="DUF2516"/>
</dbReference>
<evidence type="ECO:0000313" key="2">
    <source>
        <dbReference type="EMBL" id="PAY24215.1"/>
    </source>
</evidence>
<keyword evidence="1" id="KW-0812">Transmembrane</keyword>
<keyword evidence="1" id="KW-0472">Membrane</keyword>
<keyword evidence="3" id="KW-1185">Reference proteome</keyword>
<evidence type="ECO:0000313" key="3">
    <source>
        <dbReference type="Proteomes" id="UP000218810"/>
    </source>
</evidence>
<sequence length="89" mass="9257">MPGTWGLVQLAIQAALVAWALVGLVLAVLPPASAYSIEGKWPKPAWIGICAAAALFFAIRPFGILGIVGMVAVGVFFADVRPAVGGRRR</sequence>
<gene>
    <name evidence="2" type="ORF">CEY15_04280</name>
</gene>
<dbReference type="Pfam" id="PF10724">
    <property type="entry name" value="DUF2516"/>
    <property type="match status" value="1"/>
</dbReference>
<evidence type="ECO:0000256" key="1">
    <source>
        <dbReference type="SAM" id="Phobius"/>
    </source>
</evidence>
<proteinExistence type="predicted"/>
<organism evidence="2 3">
    <name type="scientific">Dietzia natronolimnaea</name>
    <dbReference type="NCBI Taxonomy" id="161920"/>
    <lineage>
        <taxon>Bacteria</taxon>
        <taxon>Bacillati</taxon>
        <taxon>Actinomycetota</taxon>
        <taxon>Actinomycetes</taxon>
        <taxon>Mycobacteriales</taxon>
        <taxon>Dietziaceae</taxon>
        <taxon>Dietzia</taxon>
    </lineage>
</organism>
<accession>A0A2A2WST7</accession>
<name>A0A2A2WST7_9ACTN</name>
<dbReference type="AlphaFoldDB" id="A0A2A2WST7"/>
<keyword evidence="1" id="KW-1133">Transmembrane helix</keyword>
<dbReference type="Proteomes" id="UP000218810">
    <property type="component" value="Unassembled WGS sequence"/>
</dbReference>